<dbReference type="STRING" id="39966.A0A369K500"/>
<comment type="caution">
    <text evidence="1">The sequence shown here is derived from an EMBL/GenBank/DDBJ whole genome shotgun (WGS) entry which is preliminary data.</text>
</comment>
<dbReference type="EMBL" id="LUEZ02000010">
    <property type="protein sequence ID" value="RDB28570.1"/>
    <property type="molecule type" value="Genomic_DNA"/>
</dbReference>
<evidence type="ECO:0000313" key="1">
    <source>
        <dbReference type="EMBL" id="RDB28570.1"/>
    </source>
</evidence>
<accession>A0A369K500</accession>
<gene>
    <name evidence="1" type="ORF">Hypma_014889</name>
</gene>
<keyword evidence="2" id="KW-1185">Reference proteome</keyword>
<sequence length="549" mass="61866">MAMLESPFADVLNTNYVPTDKELTQIDGILSDALNAHSCLVNEIARMQAILDDLSTQRRNLEDHIRCHRALASQICRLPVEVFQIIFCYCLPSGRYSVMSTKDCPLLLGRVCSVWQKISRCTPQLWSSVHICVPETSELPGGGCKELESFSDGLNTWLSLSNTNLLSLSLVACPLHTSHPMKSQLPFNHLLCVLVRFSKRWRSASFIGPTDVFILGVRRLTKADVPELEVFNFQSLGGPGQSNSWDEVSMLNTSSLREISMLSYLSPTTLPVNWENLTRLHLAVFQRPYEDALDFMEALEIMSQCVNLLECAMSEFFTDFRVLPSHLQNITLPSLTTLRITQDFDVHSSFPAFFEPLHLPQLRTLSFRGYINGDTMPFCSLLRDTHNVENLDIHITTSNAPVESAVLNCLSLAVNIKRLHLHGSMQRWEAPLTDHILSWMTTPTSEGFPCPNLQEVVFHWCDFTEEAVRSFLLARTSPAQHGVAFLAKATFLMTCHRALDIRSDLAHAIKSGLDLILDYTASPEDVKPSYSVFSPWNGLDVVTNDYYIF</sequence>
<evidence type="ECO:0008006" key="3">
    <source>
        <dbReference type="Google" id="ProtNLM"/>
    </source>
</evidence>
<dbReference type="OrthoDB" id="3365698at2759"/>
<reference evidence="1" key="1">
    <citation type="submission" date="2018-04" db="EMBL/GenBank/DDBJ databases">
        <title>Whole genome sequencing of Hypsizygus marmoreus.</title>
        <authorList>
            <person name="Choi I.-G."/>
            <person name="Min B."/>
            <person name="Kim J.-G."/>
            <person name="Kim S."/>
            <person name="Oh Y.-L."/>
            <person name="Kong W.-S."/>
            <person name="Park H."/>
            <person name="Jeong J."/>
            <person name="Song E.-S."/>
        </authorList>
    </citation>
    <scope>NUCLEOTIDE SEQUENCE [LARGE SCALE GENOMIC DNA]</scope>
    <source>
        <strain evidence="1">51987-8</strain>
    </source>
</reference>
<dbReference type="Proteomes" id="UP000076154">
    <property type="component" value="Unassembled WGS sequence"/>
</dbReference>
<name>A0A369K500_HYPMA</name>
<dbReference type="SUPFAM" id="SSF52047">
    <property type="entry name" value="RNI-like"/>
    <property type="match status" value="1"/>
</dbReference>
<proteinExistence type="predicted"/>
<organism evidence="1 2">
    <name type="scientific">Hypsizygus marmoreus</name>
    <name type="common">White beech mushroom</name>
    <name type="synonym">Agaricus marmoreus</name>
    <dbReference type="NCBI Taxonomy" id="39966"/>
    <lineage>
        <taxon>Eukaryota</taxon>
        <taxon>Fungi</taxon>
        <taxon>Dikarya</taxon>
        <taxon>Basidiomycota</taxon>
        <taxon>Agaricomycotina</taxon>
        <taxon>Agaricomycetes</taxon>
        <taxon>Agaricomycetidae</taxon>
        <taxon>Agaricales</taxon>
        <taxon>Tricholomatineae</taxon>
        <taxon>Lyophyllaceae</taxon>
        <taxon>Hypsizygus</taxon>
    </lineage>
</organism>
<dbReference type="InParanoid" id="A0A369K500"/>
<dbReference type="AlphaFoldDB" id="A0A369K500"/>
<evidence type="ECO:0000313" key="2">
    <source>
        <dbReference type="Proteomes" id="UP000076154"/>
    </source>
</evidence>
<protein>
    <recommendedName>
        <fullName evidence="3">F-box domain-containing protein</fullName>
    </recommendedName>
</protein>